<dbReference type="KEGG" id="arui:G6M88_13580"/>
<reference evidence="9" key="2">
    <citation type="submission" date="2020-02" db="EMBL/GenBank/DDBJ databases">
        <title>Unexpected conservation and global transmission of agrobacterial virulence plasmids.</title>
        <authorList>
            <person name="Weisberg A.J."/>
            <person name="Davis E.W. II"/>
            <person name="Tabima J.R."/>
            <person name="Belcher M.S."/>
            <person name="Miller M."/>
            <person name="Kuo C.-H."/>
            <person name="Loper J.E."/>
            <person name="Grunwald N.J."/>
            <person name="Putnam M.L."/>
            <person name="Chang J.H."/>
        </authorList>
    </citation>
    <scope>NUCLEOTIDE SEQUENCE</scope>
    <source>
        <strain evidence="9">W2/73</strain>
    </source>
</reference>
<dbReference type="RefSeq" id="WP_158006410.1">
    <property type="nucleotide sequence ID" value="NZ_CP049206.1"/>
</dbReference>
<dbReference type="REBASE" id="460388">
    <property type="entry name" value="M.Aru73ORF13580P"/>
</dbReference>
<dbReference type="InterPro" id="IPR029063">
    <property type="entry name" value="SAM-dependent_MTases_sf"/>
</dbReference>
<keyword evidence="4 7" id="KW-0949">S-adenosyl-L-methionine</keyword>
<accession>A0AAE7RC72</accession>
<keyword evidence="3 7" id="KW-0808">Transferase</keyword>
<keyword evidence="5" id="KW-0680">Restriction system</keyword>
<dbReference type="Proteomes" id="UP000822331">
    <property type="component" value="Unassembled WGS sequence"/>
</dbReference>
<evidence type="ECO:0000256" key="6">
    <source>
        <dbReference type="ARBA" id="ARBA00047422"/>
    </source>
</evidence>
<keyword evidence="2 7" id="KW-0489">Methyltransferase</keyword>
<dbReference type="PANTHER" id="PTHR10629">
    <property type="entry name" value="CYTOSINE-SPECIFIC METHYLTRANSFERASE"/>
    <property type="match status" value="1"/>
</dbReference>
<evidence type="ECO:0000313" key="9">
    <source>
        <dbReference type="EMBL" id="QTG01354.1"/>
    </source>
</evidence>
<dbReference type="GO" id="GO:0009307">
    <property type="term" value="P:DNA restriction-modification system"/>
    <property type="evidence" value="ECO:0007669"/>
    <property type="project" value="UniProtKB-KW"/>
</dbReference>
<dbReference type="PRINTS" id="PR00105">
    <property type="entry name" value="C5METTRFRASE"/>
</dbReference>
<dbReference type="EC" id="2.1.1.37" evidence="1"/>
<evidence type="ECO:0000256" key="2">
    <source>
        <dbReference type="ARBA" id="ARBA00022603"/>
    </source>
</evidence>
<comment type="catalytic activity">
    <reaction evidence="6">
        <text>a 2'-deoxycytidine in DNA + S-adenosyl-L-methionine = a 5-methyl-2'-deoxycytidine in DNA + S-adenosyl-L-homocysteine + H(+)</text>
        <dbReference type="Rhea" id="RHEA:13681"/>
        <dbReference type="Rhea" id="RHEA-COMP:11369"/>
        <dbReference type="Rhea" id="RHEA-COMP:11370"/>
        <dbReference type="ChEBI" id="CHEBI:15378"/>
        <dbReference type="ChEBI" id="CHEBI:57856"/>
        <dbReference type="ChEBI" id="CHEBI:59789"/>
        <dbReference type="ChEBI" id="CHEBI:85452"/>
        <dbReference type="ChEBI" id="CHEBI:85454"/>
        <dbReference type="EC" id="2.1.1.37"/>
    </reaction>
</comment>
<dbReference type="SUPFAM" id="SSF53335">
    <property type="entry name" value="S-adenosyl-L-methionine-dependent methyltransferases"/>
    <property type="match status" value="1"/>
</dbReference>
<evidence type="ECO:0000256" key="7">
    <source>
        <dbReference type="PROSITE-ProRule" id="PRU01016"/>
    </source>
</evidence>
<dbReference type="PROSITE" id="PS51679">
    <property type="entry name" value="SAM_MT_C5"/>
    <property type="match status" value="1"/>
</dbReference>
<dbReference type="GO" id="GO:0032259">
    <property type="term" value="P:methylation"/>
    <property type="evidence" value="ECO:0007669"/>
    <property type="project" value="UniProtKB-KW"/>
</dbReference>
<dbReference type="EMBL" id="JAAMCP010000003">
    <property type="protein sequence ID" value="NTF36277.1"/>
    <property type="molecule type" value="Genomic_DNA"/>
</dbReference>
<evidence type="ECO:0000256" key="5">
    <source>
        <dbReference type="ARBA" id="ARBA00022747"/>
    </source>
</evidence>
<dbReference type="Pfam" id="PF00145">
    <property type="entry name" value="DNA_methylase"/>
    <property type="match status" value="1"/>
</dbReference>
<dbReference type="InterPro" id="IPR050390">
    <property type="entry name" value="C5-Methyltransferase"/>
</dbReference>
<comment type="similarity">
    <text evidence="7">Belongs to the class I-like SAM-binding methyltransferase superfamily. C5-methyltransferase family.</text>
</comment>
<evidence type="ECO:0000313" key="11">
    <source>
        <dbReference type="Proteomes" id="UP000822331"/>
    </source>
</evidence>
<dbReference type="Gene3D" id="3.90.120.10">
    <property type="entry name" value="DNA Methylase, subunit A, domain 2"/>
    <property type="match status" value="1"/>
</dbReference>
<dbReference type="PROSITE" id="PS00094">
    <property type="entry name" value="C5_MTASE_1"/>
    <property type="match status" value="1"/>
</dbReference>
<evidence type="ECO:0000256" key="3">
    <source>
        <dbReference type="ARBA" id="ARBA00022679"/>
    </source>
</evidence>
<dbReference type="GO" id="GO:0003886">
    <property type="term" value="F:DNA (cytosine-5-)-methyltransferase activity"/>
    <property type="evidence" value="ECO:0007669"/>
    <property type="project" value="UniProtKB-EC"/>
</dbReference>
<evidence type="ECO:0000313" key="10">
    <source>
        <dbReference type="Proteomes" id="UP000663912"/>
    </source>
</evidence>
<feature type="active site" evidence="7">
    <location>
        <position position="72"/>
    </location>
</feature>
<evidence type="ECO:0000256" key="4">
    <source>
        <dbReference type="ARBA" id="ARBA00022691"/>
    </source>
</evidence>
<dbReference type="EMBL" id="CP049206">
    <property type="protein sequence ID" value="QTG01354.1"/>
    <property type="molecule type" value="Genomic_DNA"/>
</dbReference>
<dbReference type="InterPro" id="IPR001525">
    <property type="entry name" value="C5_MeTfrase"/>
</dbReference>
<gene>
    <name evidence="8" type="ORF">G6L72_06045</name>
    <name evidence="9" type="ORF">G6M88_13580</name>
</gene>
<name>A0AAE7RC72_9HYPH</name>
<dbReference type="InterPro" id="IPR018117">
    <property type="entry name" value="C5_DNA_meth_AS"/>
</dbReference>
<reference evidence="8 11" key="1">
    <citation type="journal article" date="2020" name="Science">
        <title>Unexpected conservation and global transmission of agrobacterial virulence plasmids.</title>
        <authorList>
            <person name="Weisberg A.J."/>
            <person name="Davis E.W. 2nd"/>
            <person name="Tabima J."/>
            <person name="Belcher M.S."/>
            <person name="Miller M."/>
            <person name="Kuo C.H."/>
            <person name="Loper J.E."/>
            <person name="Grunwald N.J."/>
            <person name="Putnam M.L."/>
            <person name="Chang J.H."/>
        </authorList>
    </citation>
    <scope>NUCLEOTIDE SEQUENCE [LARGE SCALE GENOMIC DNA]</scope>
    <source>
        <strain evidence="8 11">A19/93</strain>
    </source>
</reference>
<keyword evidence="11" id="KW-1185">Reference proteome</keyword>
<evidence type="ECO:0000313" key="8">
    <source>
        <dbReference type="EMBL" id="NTF36277.1"/>
    </source>
</evidence>
<organism evidence="9 10">
    <name type="scientific">Agrobacterium rubi</name>
    <dbReference type="NCBI Taxonomy" id="28099"/>
    <lineage>
        <taxon>Bacteria</taxon>
        <taxon>Pseudomonadati</taxon>
        <taxon>Pseudomonadota</taxon>
        <taxon>Alphaproteobacteria</taxon>
        <taxon>Hyphomicrobiales</taxon>
        <taxon>Rhizobiaceae</taxon>
        <taxon>Rhizobium/Agrobacterium group</taxon>
        <taxon>Agrobacterium</taxon>
    </lineage>
</organism>
<sequence length="543" mass="61205">MRAIDVYSGVGGWSLGLKMAGIEVVDSYEWHAPANETNFRNNGHHANLVDVRTLELQHLPQDIDIVVGSPPCTQFSLSNRGGSGDFEDGLKDIAKFLEIVEYLKPKYWAMENVPRVIKILKSELSTGGLLERYKNLGCDIEYVDMSEFGLPQRRRRCIVGNINFELLRSYRAQLRPILLGDIVSSLRNPPFIDPIYGITVNEVHDHGKEDVLNAEEVRLNKAAKTLHPVYNTMPFPDPLDKTVRTITATCTRVSRESVVIQDPATYRLRRLTLRERATAQGFPISFQFYGSSFGQKLQMIGNAVPPLFSFFVGQALQNVQPENLLSAKQAIARFNAPNTLPPETPNERSGSKYPAKRRFRMSIPSLHLKSGVRFDLTNQFDGDLVQWEVSFTFGTSKEFRKFPLENLDNLRLKQYIDKKTRVMVDAILSKSMAQLESFNAENVQRVWCHRGPSETHPFRVVDLLDETAIAISSLLTNTSFNGEMAMSYIHEIAVKISQASDLSFAKLFRNSSLITTGLLVSHAANSRILNDQRLVKSVRAVPT</sequence>
<dbReference type="Proteomes" id="UP000663912">
    <property type="component" value="Chromosome 1"/>
</dbReference>
<dbReference type="AlphaFoldDB" id="A0AAE7RC72"/>
<proteinExistence type="inferred from homology"/>
<protein>
    <recommendedName>
        <fullName evidence="1">DNA (cytosine-5-)-methyltransferase</fullName>
        <ecNumber evidence="1">2.1.1.37</ecNumber>
    </recommendedName>
</protein>
<dbReference type="PANTHER" id="PTHR10629:SF52">
    <property type="entry name" value="DNA (CYTOSINE-5)-METHYLTRANSFERASE 1"/>
    <property type="match status" value="1"/>
</dbReference>
<evidence type="ECO:0000256" key="1">
    <source>
        <dbReference type="ARBA" id="ARBA00011975"/>
    </source>
</evidence>
<dbReference type="Gene3D" id="3.40.50.150">
    <property type="entry name" value="Vaccinia Virus protein VP39"/>
    <property type="match status" value="1"/>
</dbReference>